<accession>A0A7L0YF68</accession>
<dbReference type="AlphaFoldDB" id="A0A7L0YF68"/>
<evidence type="ECO:0000313" key="1">
    <source>
        <dbReference type="EMBL" id="NXM15067.1"/>
    </source>
</evidence>
<reference evidence="1 2" key="1">
    <citation type="submission" date="2019-09" db="EMBL/GenBank/DDBJ databases">
        <title>Bird 10,000 Genomes (B10K) Project - Family phase.</title>
        <authorList>
            <person name="Zhang G."/>
        </authorList>
    </citation>
    <scope>NUCLEOTIDE SEQUENCE [LARGE SCALE GENOMIC DNA]</scope>
    <source>
        <strain evidence="1">B10K-DU-001-79</strain>
        <tissue evidence="1">Muscle</tissue>
    </source>
</reference>
<keyword evidence="2" id="KW-1185">Reference proteome</keyword>
<proteinExistence type="predicted"/>
<feature type="non-terminal residue" evidence="1">
    <location>
        <position position="1"/>
    </location>
</feature>
<feature type="non-terminal residue" evidence="1">
    <location>
        <position position="95"/>
    </location>
</feature>
<sequence length="95" mass="11129">HLKRQRGREGRIYGKNLFIDMIEKITKEFNLTDCWVCEGGTHLSEIWPWDSISLGPLDILQWITSRKSMVVPKRREGEWKLKSTIIGEKCLSRKG</sequence>
<organism evidence="1 2">
    <name type="scientific">Ploceus nigricollis</name>
    <dbReference type="NCBI Taxonomy" id="441696"/>
    <lineage>
        <taxon>Eukaryota</taxon>
        <taxon>Metazoa</taxon>
        <taxon>Chordata</taxon>
        <taxon>Craniata</taxon>
        <taxon>Vertebrata</taxon>
        <taxon>Euteleostomi</taxon>
        <taxon>Archelosauria</taxon>
        <taxon>Archosauria</taxon>
        <taxon>Dinosauria</taxon>
        <taxon>Saurischia</taxon>
        <taxon>Theropoda</taxon>
        <taxon>Coelurosauria</taxon>
        <taxon>Aves</taxon>
        <taxon>Neognathae</taxon>
        <taxon>Neoaves</taxon>
        <taxon>Telluraves</taxon>
        <taxon>Australaves</taxon>
        <taxon>Passeriformes</taxon>
        <taxon>Passeroidea</taxon>
        <taxon>Ploceidae</taxon>
        <taxon>Ploceinae</taxon>
        <taxon>Ploceus</taxon>
    </lineage>
</organism>
<evidence type="ECO:0000313" key="2">
    <source>
        <dbReference type="Proteomes" id="UP000539920"/>
    </source>
</evidence>
<dbReference type="Proteomes" id="UP000539920">
    <property type="component" value="Unassembled WGS sequence"/>
</dbReference>
<name>A0A7L0YF68_9PASE</name>
<protein>
    <submittedName>
        <fullName evidence="1">ENR1 protein</fullName>
    </submittedName>
</protein>
<gene>
    <name evidence="1" type="primary">Erv31</name>
    <name evidence="1" type="ORF">PLONIG_R15281</name>
</gene>
<comment type="caution">
    <text evidence="1">The sequence shown here is derived from an EMBL/GenBank/DDBJ whole genome shotgun (WGS) entry which is preliminary data.</text>
</comment>
<dbReference type="EMBL" id="VXBC01005005">
    <property type="protein sequence ID" value="NXM15067.1"/>
    <property type="molecule type" value="Genomic_DNA"/>
</dbReference>